<dbReference type="AlphaFoldDB" id="A0A3B4EKF1"/>
<evidence type="ECO:0000313" key="13">
    <source>
        <dbReference type="Ensembl" id="ENSPNAP00000035754.1"/>
    </source>
</evidence>
<evidence type="ECO:0000256" key="6">
    <source>
        <dbReference type="ARBA" id="ARBA00022792"/>
    </source>
</evidence>
<dbReference type="STRING" id="42514.ENSPNAP00000035754"/>
<evidence type="ECO:0000256" key="7">
    <source>
        <dbReference type="ARBA" id="ARBA00022982"/>
    </source>
</evidence>
<evidence type="ECO:0000256" key="9">
    <source>
        <dbReference type="ARBA" id="ARBA00023136"/>
    </source>
</evidence>
<dbReference type="GO" id="GO:0045271">
    <property type="term" value="C:respiratory chain complex I"/>
    <property type="evidence" value="ECO:0007669"/>
    <property type="project" value="UniProtKB-ARBA"/>
</dbReference>
<evidence type="ECO:0000256" key="4">
    <source>
        <dbReference type="ARBA" id="ARBA00022448"/>
    </source>
</evidence>
<dbReference type="Pfam" id="PF10249">
    <property type="entry name" value="NDUFB10"/>
    <property type="match status" value="1"/>
</dbReference>
<dbReference type="InterPro" id="IPR019377">
    <property type="entry name" value="NADH_UbQ_OxRdtase_su10"/>
</dbReference>
<keyword evidence="8" id="KW-0496">Mitochondrion</keyword>
<evidence type="ECO:0000256" key="1">
    <source>
        <dbReference type="ARBA" id="ARBA00004443"/>
    </source>
</evidence>
<protein>
    <recommendedName>
        <fullName evidence="3">NADH dehydrogenase [ubiquinone] 1 beta subcomplex subunit 10</fullName>
    </recommendedName>
    <alternativeName>
        <fullName evidence="11">Complex I-PDSW</fullName>
    </alternativeName>
    <alternativeName>
        <fullName evidence="12">NADH-ubiquinone oxidoreductase PDSW subunit</fullName>
    </alternativeName>
</protein>
<evidence type="ECO:0000256" key="8">
    <source>
        <dbReference type="ARBA" id="ARBA00023128"/>
    </source>
</evidence>
<evidence type="ECO:0000256" key="10">
    <source>
        <dbReference type="ARBA" id="ARBA00024857"/>
    </source>
</evidence>
<dbReference type="OMA" id="KSYRQNC"/>
<evidence type="ECO:0000256" key="3">
    <source>
        <dbReference type="ARBA" id="ARBA00014109"/>
    </source>
</evidence>
<keyword evidence="14" id="KW-1185">Reference proteome</keyword>
<gene>
    <name evidence="13" type="primary">NDUFB10</name>
</gene>
<keyword evidence="7" id="KW-0249">Electron transport</keyword>
<accession>A0A3B4EKF1</accession>
<keyword evidence="9" id="KW-0472">Membrane</keyword>
<reference evidence="13" key="2">
    <citation type="submission" date="2025-08" db="UniProtKB">
        <authorList>
            <consortium name="Ensembl"/>
        </authorList>
    </citation>
    <scope>IDENTIFICATION</scope>
</reference>
<name>A0A3B4EKF1_PYGNA</name>
<evidence type="ECO:0000256" key="12">
    <source>
        <dbReference type="ARBA" id="ARBA00032549"/>
    </source>
</evidence>
<comment type="function">
    <text evidence="10">Accessory subunit that is involved in the functional assembly of the mitochondrial respiratory chain complex I. Complex I has an NADH dehydrogenase activity with ubiquinone as an immediate electron acceptor and mediates the transfer of electrons from NADH to the respiratory chain.</text>
</comment>
<sequence length="220" mass="25684">MILVPISSFDPSPCCESAQAQCGARSGEDEVEERGDYIFKYLPSFLGLLKMPQDYDKDAYPEPPRQTPVVDKQTVLPNPALILSNLFYYSVDLPVTTFRNAIDSIRSKNKYYYYHQQFRRVPELIDCQEGDYVCYYEAEMQWRRDHKVDQEIVKIVQERARACQQREGPSYKQNCAKEFQQFKEASRAYQLRYGDLGAYASARKCLMKQKERMMAQAQNA</sequence>
<dbReference type="Proteomes" id="UP001501920">
    <property type="component" value="Chromosome 14"/>
</dbReference>
<dbReference type="PANTHER" id="PTHR13094">
    <property type="entry name" value="NADH-UBIQUINONE OXIDOREDUCTASE PDSW SUBUNIT"/>
    <property type="match status" value="1"/>
</dbReference>
<evidence type="ECO:0000313" key="14">
    <source>
        <dbReference type="Proteomes" id="UP001501920"/>
    </source>
</evidence>
<dbReference type="InterPro" id="IPR039993">
    <property type="entry name" value="NDUFB10"/>
</dbReference>
<evidence type="ECO:0000256" key="11">
    <source>
        <dbReference type="ARBA" id="ARBA00030372"/>
    </source>
</evidence>
<organism evidence="13 14">
    <name type="scientific">Pygocentrus nattereri</name>
    <name type="common">Red-bellied piranha</name>
    <dbReference type="NCBI Taxonomy" id="42514"/>
    <lineage>
        <taxon>Eukaryota</taxon>
        <taxon>Metazoa</taxon>
        <taxon>Chordata</taxon>
        <taxon>Craniata</taxon>
        <taxon>Vertebrata</taxon>
        <taxon>Euteleostomi</taxon>
        <taxon>Actinopterygii</taxon>
        <taxon>Neopterygii</taxon>
        <taxon>Teleostei</taxon>
        <taxon>Ostariophysi</taxon>
        <taxon>Characiformes</taxon>
        <taxon>Characoidei</taxon>
        <taxon>Pygocentrus</taxon>
    </lineage>
</organism>
<comment type="similarity">
    <text evidence="2">Belongs to the complex I NDUFB10 subunit family.</text>
</comment>
<keyword evidence="5" id="KW-0679">Respiratory chain</keyword>
<proteinExistence type="inferred from homology"/>
<dbReference type="PANTHER" id="PTHR13094:SF1">
    <property type="entry name" value="NADH DEHYDROGENASE [UBIQUINONE] 1 BETA SUBCOMPLEX SUBUNIT 10"/>
    <property type="match status" value="1"/>
</dbReference>
<dbReference type="GeneTree" id="ENSGT00390000006348"/>
<dbReference type="GO" id="GO:0005743">
    <property type="term" value="C:mitochondrial inner membrane"/>
    <property type="evidence" value="ECO:0007669"/>
    <property type="project" value="UniProtKB-SubCell"/>
</dbReference>
<keyword evidence="6" id="KW-0999">Mitochondrion inner membrane</keyword>
<dbReference type="Ensembl" id="ENSPNAT00000029212.2">
    <property type="protein sequence ID" value="ENSPNAP00000035754.1"/>
    <property type="gene ID" value="ENSPNAG00000003993.2"/>
</dbReference>
<evidence type="ECO:0000256" key="2">
    <source>
        <dbReference type="ARBA" id="ARBA00008317"/>
    </source>
</evidence>
<reference evidence="13" key="3">
    <citation type="submission" date="2025-09" db="UniProtKB">
        <authorList>
            <consortium name="Ensembl"/>
        </authorList>
    </citation>
    <scope>IDENTIFICATION</scope>
</reference>
<evidence type="ECO:0000256" key="5">
    <source>
        <dbReference type="ARBA" id="ARBA00022660"/>
    </source>
</evidence>
<reference evidence="13 14" key="1">
    <citation type="submission" date="2020-10" db="EMBL/GenBank/DDBJ databases">
        <title>Pygocentrus nattereri (red-bellied piranha) genome, fPygNat1, primary haplotype.</title>
        <authorList>
            <person name="Myers G."/>
            <person name="Meyer A."/>
            <person name="Karagic N."/>
            <person name="Pippel M."/>
            <person name="Winkler S."/>
            <person name="Tracey A."/>
            <person name="Wood J."/>
            <person name="Formenti G."/>
            <person name="Howe K."/>
            <person name="Fedrigo O."/>
            <person name="Jarvis E.D."/>
        </authorList>
    </citation>
    <scope>NUCLEOTIDE SEQUENCE [LARGE SCALE GENOMIC DNA]</scope>
</reference>
<comment type="subcellular location">
    <subcellularLocation>
        <location evidence="1">Mitochondrion inner membrane</location>
        <topology evidence="1">Peripheral membrane protein</topology>
        <orientation evidence="1">Matrix side</orientation>
    </subcellularLocation>
</comment>
<keyword evidence="4" id="KW-0813">Transport</keyword>